<dbReference type="InterPro" id="IPR014338">
    <property type="entry name" value="CHP02996_rpt-companion-dom"/>
</dbReference>
<dbReference type="CDD" id="cd07996">
    <property type="entry name" value="WGR_MMR_like"/>
    <property type="match status" value="1"/>
</dbReference>
<sequence length="482" mass="53866">MRTFQFSDAKSHKFWNIDVQGTSFTVTYGKIGTTGQTQTKTFASDAAAQAEADKLVKEKTKKGYVETTPKATVSDAEAFETALRAHPHDLAGWSAFADFLAERDDPRGEFMQTQIALEDESRPKKERDTLKKKEAALLKTHAATWLGALAPFLLNQKAPKRAWRPETIKFAFRRGWLADLEVPNLGVEFVRALNGAPEAKFLQRLHVHTNAYEYEEGAPNIPEYADGTYKPGPDLPKGVSHYELAMHLLARCPHFESVCTLHLGNPLADGFDESDQCHTEGELAHHYVKQMPHIEELRLLAHNVDSNKLFVLPMPHLRVLQVFHASKYPVDKLAANPSLGNLTHLLLQPHAPDESKPYIRLRELRAICRATNVPKLTHLALRYTDFGDEGVREIIDSGILKRLKLLDLRGGCVTDDGARLLAAAPDAKNLERLNLDTNALSSIGIKELKSAGIKASTEAQHNEVPPFDEDQMPEYMFEADIE</sequence>
<protein>
    <recommendedName>
        <fullName evidence="1">WGR domain-containing protein</fullName>
    </recommendedName>
</protein>
<dbReference type="PROSITE" id="PS51977">
    <property type="entry name" value="WGR"/>
    <property type="match status" value="1"/>
</dbReference>
<feature type="domain" description="WGR" evidence="1">
    <location>
        <begin position="1"/>
        <end position="79"/>
    </location>
</feature>
<dbReference type="InterPro" id="IPR008893">
    <property type="entry name" value="WGR_domain"/>
</dbReference>
<proteinExistence type="predicted"/>
<dbReference type="InterPro" id="IPR049809">
    <property type="entry name" value="YehF/YfeS-like_WGR"/>
</dbReference>
<evidence type="ECO:0000259" key="1">
    <source>
        <dbReference type="PROSITE" id="PS51977"/>
    </source>
</evidence>
<dbReference type="SUPFAM" id="SSF52047">
    <property type="entry name" value="RNI-like"/>
    <property type="match status" value="1"/>
</dbReference>
<dbReference type="RefSeq" id="WP_171472114.1">
    <property type="nucleotide sequence ID" value="NZ_CP053452.2"/>
</dbReference>
<keyword evidence="3" id="KW-1185">Reference proteome</keyword>
<dbReference type="SUPFAM" id="SSF142921">
    <property type="entry name" value="WGR domain-like"/>
    <property type="match status" value="1"/>
</dbReference>
<dbReference type="PANTHER" id="PTHR30634">
    <property type="entry name" value="OUTER MEMBRANE LOLAB LIPOPROTEIN INSERTION APPARATUS"/>
    <property type="match status" value="1"/>
</dbReference>
<dbReference type="EMBL" id="CP053452">
    <property type="protein sequence ID" value="QJW96557.1"/>
    <property type="molecule type" value="Genomic_DNA"/>
</dbReference>
<dbReference type="InterPro" id="IPR032675">
    <property type="entry name" value="LRR_dom_sf"/>
</dbReference>
<dbReference type="SMART" id="SM00773">
    <property type="entry name" value="WGR"/>
    <property type="match status" value="1"/>
</dbReference>
<evidence type="ECO:0000313" key="3">
    <source>
        <dbReference type="Proteomes" id="UP000503447"/>
    </source>
</evidence>
<dbReference type="InterPro" id="IPR050458">
    <property type="entry name" value="LolB"/>
</dbReference>
<evidence type="ECO:0000313" key="2">
    <source>
        <dbReference type="EMBL" id="QJW96557.1"/>
    </source>
</evidence>
<dbReference type="NCBIfam" id="TIGR02996">
    <property type="entry name" value="rpt_mate_G_obs"/>
    <property type="match status" value="1"/>
</dbReference>
<dbReference type="Gene3D" id="3.80.10.10">
    <property type="entry name" value="Ribonuclease Inhibitor"/>
    <property type="match status" value="1"/>
</dbReference>
<dbReference type="Proteomes" id="UP000503447">
    <property type="component" value="Chromosome"/>
</dbReference>
<dbReference type="Pfam" id="PF13516">
    <property type="entry name" value="LRR_6"/>
    <property type="match status" value="2"/>
</dbReference>
<dbReference type="InterPro" id="IPR001611">
    <property type="entry name" value="Leu-rich_rpt"/>
</dbReference>
<reference evidence="3" key="1">
    <citation type="submission" date="2020-05" db="EMBL/GenBank/DDBJ databases">
        <title>Frigoriglobus tundricola gen. nov., sp. nov., a psychrotolerant cellulolytic planctomycete of the family Gemmataceae with two divergent copies of 16S rRNA gene.</title>
        <authorList>
            <person name="Kulichevskaya I.S."/>
            <person name="Ivanova A.A."/>
            <person name="Naumoff D.G."/>
            <person name="Beletsky A.V."/>
            <person name="Rijpstra W.I.C."/>
            <person name="Sinninghe Damste J.S."/>
            <person name="Mardanov A.V."/>
            <person name="Ravin N.V."/>
            <person name="Dedysh S.N."/>
        </authorList>
    </citation>
    <scope>NUCLEOTIDE SEQUENCE [LARGE SCALE GENOMIC DNA]</scope>
    <source>
        <strain evidence="3">PL17</strain>
    </source>
</reference>
<dbReference type="PANTHER" id="PTHR30634:SF13">
    <property type="entry name" value="PROTEIN YEHF"/>
    <property type="match status" value="1"/>
</dbReference>
<dbReference type="Pfam" id="PF05406">
    <property type="entry name" value="WGR"/>
    <property type="match status" value="1"/>
</dbReference>
<dbReference type="KEGG" id="ftj:FTUN_4114"/>
<gene>
    <name evidence="2" type="ORF">FTUN_4114</name>
</gene>
<dbReference type="AlphaFoldDB" id="A0A6M5YR60"/>
<name>A0A6M5YR60_9BACT</name>
<organism evidence="2 3">
    <name type="scientific">Frigoriglobus tundricola</name>
    <dbReference type="NCBI Taxonomy" id="2774151"/>
    <lineage>
        <taxon>Bacteria</taxon>
        <taxon>Pseudomonadati</taxon>
        <taxon>Planctomycetota</taxon>
        <taxon>Planctomycetia</taxon>
        <taxon>Gemmatales</taxon>
        <taxon>Gemmataceae</taxon>
        <taxon>Frigoriglobus</taxon>
    </lineage>
</organism>
<dbReference type="InterPro" id="IPR036930">
    <property type="entry name" value="WGR_dom_sf"/>
</dbReference>
<dbReference type="Gene3D" id="2.20.140.10">
    <property type="entry name" value="WGR domain"/>
    <property type="match status" value="1"/>
</dbReference>
<accession>A0A6M5YR60</accession>